<feature type="transmembrane region" description="Helical" evidence="7">
    <location>
        <begin position="136"/>
        <end position="157"/>
    </location>
</feature>
<keyword evidence="6 7" id="KW-0472">Membrane</keyword>
<comment type="similarity">
    <text evidence="7">Belongs to the binding-protein-dependent transport system permease family.</text>
</comment>
<dbReference type="PANTHER" id="PTHR43163">
    <property type="entry name" value="DIPEPTIDE TRANSPORT SYSTEM PERMEASE PROTEIN DPPB-RELATED"/>
    <property type="match status" value="1"/>
</dbReference>
<proteinExistence type="inferred from homology"/>
<dbReference type="PROSITE" id="PS50928">
    <property type="entry name" value="ABC_TM1"/>
    <property type="match status" value="1"/>
</dbReference>
<dbReference type="PANTHER" id="PTHR43163:SF6">
    <property type="entry name" value="DIPEPTIDE TRANSPORT SYSTEM PERMEASE PROTEIN DPPB-RELATED"/>
    <property type="match status" value="1"/>
</dbReference>
<reference evidence="9 10" key="1">
    <citation type="submission" date="2018-07" db="EMBL/GenBank/DDBJ databases">
        <title>Venubactetium sediminum gen. nov., sp. nov., isolated from a marine solar saltern.</title>
        <authorList>
            <person name="Wang S."/>
        </authorList>
    </citation>
    <scope>NUCLEOTIDE SEQUENCE [LARGE SCALE GENOMIC DNA]</scope>
    <source>
        <strain evidence="9 10">WD2A32</strain>
    </source>
</reference>
<evidence type="ECO:0000256" key="4">
    <source>
        <dbReference type="ARBA" id="ARBA00022692"/>
    </source>
</evidence>
<dbReference type="AlphaFoldDB" id="A0A369T6X5"/>
<comment type="subcellular location">
    <subcellularLocation>
        <location evidence="1 7">Cell membrane</location>
        <topology evidence="1 7">Multi-pass membrane protein</topology>
    </subcellularLocation>
</comment>
<dbReference type="SUPFAM" id="SSF161098">
    <property type="entry name" value="MetI-like"/>
    <property type="match status" value="1"/>
</dbReference>
<dbReference type="Gene3D" id="1.10.3720.10">
    <property type="entry name" value="MetI-like"/>
    <property type="match status" value="1"/>
</dbReference>
<evidence type="ECO:0000259" key="8">
    <source>
        <dbReference type="PROSITE" id="PS50928"/>
    </source>
</evidence>
<evidence type="ECO:0000256" key="3">
    <source>
        <dbReference type="ARBA" id="ARBA00022475"/>
    </source>
</evidence>
<keyword evidence="5 7" id="KW-1133">Transmembrane helix</keyword>
<feature type="transmembrane region" description="Helical" evidence="7">
    <location>
        <begin position="12"/>
        <end position="32"/>
    </location>
</feature>
<evidence type="ECO:0000256" key="2">
    <source>
        <dbReference type="ARBA" id="ARBA00022448"/>
    </source>
</evidence>
<dbReference type="InterPro" id="IPR035906">
    <property type="entry name" value="MetI-like_sf"/>
</dbReference>
<dbReference type="GO" id="GO:0005886">
    <property type="term" value="C:plasma membrane"/>
    <property type="evidence" value="ECO:0007669"/>
    <property type="project" value="UniProtKB-SubCell"/>
</dbReference>
<feature type="transmembrane region" description="Helical" evidence="7">
    <location>
        <begin position="280"/>
        <end position="306"/>
    </location>
</feature>
<dbReference type="EMBL" id="QPMH01000015">
    <property type="protein sequence ID" value="RDD61081.1"/>
    <property type="molecule type" value="Genomic_DNA"/>
</dbReference>
<sequence>MHRFKFVLYRPIQLLPVLIGVSIVTFILVQLIPGDPARILLGAKATPEAIAEVREKFGLDQPLVLQYVHFMKNLLQGELGRSIIYRAPVLSVVEQRVAPTLFLLIYGVVLSVLLAVPLALAAAWRAGSSVDQAVRVFSTAGIGLPAFWLGIMLMLLFSIELRLFPVSGYGEGALSHLHHLFLPALTISIALAPVLVRNLRATLLAQLESDYVSAERAKGLPERAIYLGHVFRNSLIPTVNLLGVNVSWLIGGTVVIESVYSVPGLGQLMVSSIFGRDYLVVQAVTLMFAIGVILVNFFVDIVTVALDPRVEM</sequence>
<feature type="transmembrane region" description="Helical" evidence="7">
    <location>
        <begin position="177"/>
        <end position="196"/>
    </location>
</feature>
<feature type="domain" description="ABC transmembrane type-1" evidence="8">
    <location>
        <begin position="97"/>
        <end position="299"/>
    </location>
</feature>
<evidence type="ECO:0000256" key="1">
    <source>
        <dbReference type="ARBA" id="ARBA00004651"/>
    </source>
</evidence>
<evidence type="ECO:0000256" key="7">
    <source>
        <dbReference type="RuleBase" id="RU363032"/>
    </source>
</evidence>
<feature type="transmembrane region" description="Helical" evidence="7">
    <location>
        <begin position="239"/>
        <end position="260"/>
    </location>
</feature>
<dbReference type="Proteomes" id="UP000253941">
    <property type="component" value="Unassembled WGS sequence"/>
</dbReference>
<organism evidence="9 10">
    <name type="scientific">Ferruginivarius sediminum</name>
    <dbReference type="NCBI Taxonomy" id="2661937"/>
    <lineage>
        <taxon>Bacteria</taxon>
        <taxon>Pseudomonadati</taxon>
        <taxon>Pseudomonadota</taxon>
        <taxon>Alphaproteobacteria</taxon>
        <taxon>Rhodospirillales</taxon>
        <taxon>Rhodospirillaceae</taxon>
        <taxon>Ferruginivarius</taxon>
    </lineage>
</organism>
<gene>
    <name evidence="9" type="ORF">DRB17_14365</name>
</gene>
<accession>A0A369T6X5</accession>
<dbReference type="GO" id="GO:0055085">
    <property type="term" value="P:transmembrane transport"/>
    <property type="evidence" value="ECO:0007669"/>
    <property type="project" value="InterPro"/>
</dbReference>
<dbReference type="InterPro" id="IPR045621">
    <property type="entry name" value="BPD_transp_1_N"/>
</dbReference>
<protein>
    <submittedName>
        <fullName evidence="9">ABC transporter permease</fullName>
    </submittedName>
</protein>
<dbReference type="CDD" id="cd06261">
    <property type="entry name" value="TM_PBP2"/>
    <property type="match status" value="1"/>
</dbReference>
<name>A0A369T6X5_9PROT</name>
<dbReference type="Pfam" id="PF19300">
    <property type="entry name" value="BPD_transp_1_N"/>
    <property type="match status" value="1"/>
</dbReference>
<feature type="transmembrane region" description="Helical" evidence="7">
    <location>
        <begin position="101"/>
        <end position="124"/>
    </location>
</feature>
<evidence type="ECO:0000313" key="10">
    <source>
        <dbReference type="Proteomes" id="UP000253941"/>
    </source>
</evidence>
<keyword evidence="4 7" id="KW-0812">Transmembrane</keyword>
<dbReference type="RefSeq" id="WP_114582910.1">
    <property type="nucleotide sequence ID" value="NZ_QPMH01000015.1"/>
</dbReference>
<evidence type="ECO:0000256" key="6">
    <source>
        <dbReference type="ARBA" id="ARBA00023136"/>
    </source>
</evidence>
<keyword evidence="3" id="KW-1003">Cell membrane</keyword>
<dbReference type="Pfam" id="PF00528">
    <property type="entry name" value="BPD_transp_1"/>
    <property type="match status" value="1"/>
</dbReference>
<keyword evidence="2 7" id="KW-0813">Transport</keyword>
<comment type="caution">
    <text evidence="9">The sequence shown here is derived from an EMBL/GenBank/DDBJ whole genome shotgun (WGS) entry which is preliminary data.</text>
</comment>
<evidence type="ECO:0000313" key="9">
    <source>
        <dbReference type="EMBL" id="RDD61081.1"/>
    </source>
</evidence>
<dbReference type="InterPro" id="IPR000515">
    <property type="entry name" value="MetI-like"/>
</dbReference>
<evidence type="ECO:0000256" key="5">
    <source>
        <dbReference type="ARBA" id="ARBA00022989"/>
    </source>
</evidence>
<keyword evidence="10" id="KW-1185">Reference proteome</keyword>